<dbReference type="EMBL" id="RAZS01000005">
    <property type="protein sequence ID" value="RKN18890.1"/>
    <property type="molecule type" value="Genomic_DNA"/>
</dbReference>
<evidence type="ECO:0000256" key="4">
    <source>
        <dbReference type="ARBA" id="ARBA00015816"/>
    </source>
</evidence>
<feature type="transmembrane region" description="Helical" evidence="21">
    <location>
        <begin position="163"/>
        <end position="188"/>
    </location>
</feature>
<evidence type="ECO:0000256" key="15">
    <source>
        <dbReference type="ARBA" id="ARBA00023014"/>
    </source>
</evidence>
<evidence type="ECO:0000256" key="13">
    <source>
        <dbReference type="ARBA" id="ARBA00023002"/>
    </source>
</evidence>
<evidence type="ECO:0000256" key="2">
    <source>
        <dbReference type="ARBA" id="ARBA00004651"/>
    </source>
</evidence>
<dbReference type="OrthoDB" id="9802613at2"/>
<dbReference type="SUPFAM" id="SSF50022">
    <property type="entry name" value="ISP domain"/>
    <property type="match status" value="1"/>
</dbReference>
<proteinExistence type="inferred from homology"/>
<keyword evidence="10" id="KW-0479">Metal-binding</keyword>
<keyword evidence="11" id="KW-0249">Electron transport</keyword>
<dbReference type="CDD" id="cd03467">
    <property type="entry name" value="Rieske"/>
    <property type="match status" value="1"/>
</dbReference>
<evidence type="ECO:0000256" key="9">
    <source>
        <dbReference type="ARBA" id="ARBA00022714"/>
    </source>
</evidence>
<evidence type="ECO:0000256" key="16">
    <source>
        <dbReference type="ARBA" id="ARBA00023136"/>
    </source>
</evidence>
<keyword evidence="14" id="KW-0408">Iron</keyword>
<evidence type="ECO:0000259" key="22">
    <source>
        <dbReference type="PROSITE" id="PS51296"/>
    </source>
</evidence>
<evidence type="ECO:0000256" key="21">
    <source>
        <dbReference type="SAM" id="Phobius"/>
    </source>
</evidence>
<evidence type="ECO:0000256" key="11">
    <source>
        <dbReference type="ARBA" id="ARBA00022982"/>
    </source>
</evidence>
<protein>
    <recommendedName>
        <fullName evidence="4">Cytochrome bc1 complex Rieske iron-sulfur subunit</fullName>
    </recommendedName>
    <alternativeName>
        <fullName evidence="18">Cytochrome bc1 reductase complex subunit QcrA</fullName>
    </alternativeName>
    <alternativeName>
        <fullName evidence="19">Rieske iron-sulfur protein</fullName>
    </alternativeName>
</protein>
<evidence type="ECO:0000256" key="7">
    <source>
        <dbReference type="ARBA" id="ARBA00022660"/>
    </source>
</evidence>
<keyword evidence="6" id="KW-1003">Cell membrane</keyword>
<dbReference type="Gene3D" id="2.102.10.10">
    <property type="entry name" value="Rieske [2Fe-2S] iron-sulphur domain"/>
    <property type="match status" value="1"/>
</dbReference>
<dbReference type="GO" id="GO:0005886">
    <property type="term" value="C:plasma membrane"/>
    <property type="evidence" value="ECO:0007669"/>
    <property type="project" value="UniProtKB-SubCell"/>
</dbReference>
<evidence type="ECO:0000256" key="18">
    <source>
        <dbReference type="ARBA" id="ARBA00029586"/>
    </source>
</evidence>
<keyword evidence="12 21" id="KW-1133">Transmembrane helix</keyword>
<evidence type="ECO:0000256" key="20">
    <source>
        <dbReference type="SAM" id="MobiDB-lite"/>
    </source>
</evidence>
<comment type="similarity">
    <text evidence="3">Belongs to the Rieske iron-sulfur protein family.</text>
</comment>
<gene>
    <name evidence="24" type="ORF">D7044_07775</name>
    <name evidence="23" type="ORF">D7147_15880</name>
</gene>
<sequence length="362" mass="40054">MSTHTEHQTQQGREPLDVNTPGLTRFDIVREGARRDDIEIVHYEPQVAPGTKAERRLVRLVAWFFLLAGLVGTAFLVIYIWWPWEYAPGRGSDKWYTPLLGVTLGLSLLGVGFGILTWGKKLLPKEVSIQDRHEGAVSEDNRTITGQTIVYMADEFGVKRRPLLGISLLAGLVPIGAVAAAPLVGGLISNPHKNNQMFTTGFAPAEGGQRIRLVREDGRPIRPADVSAGGQLTVFPGIEHGISNQHADSPTLLIHLRDEDAQESRRANERVGHGDYMWGNYAAFSKICTHAGCPASLYEQQTNRLLCPCHQSQFLITDNARPVFGPASRRLPQLPIEVDSEGFFVAKSDYTETIGPDFWERP</sequence>
<comment type="subcellular location">
    <subcellularLocation>
        <location evidence="2">Cell membrane</location>
        <topology evidence="2">Multi-pass membrane protein</topology>
    </subcellularLocation>
</comment>
<evidence type="ECO:0000256" key="10">
    <source>
        <dbReference type="ARBA" id="ARBA00022723"/>
    </source>
</evidence>
<evidence type="ECO:0000256" key="5">
    <source>
        <dbReference type="ARBA" id="ARBA00022448"/>
    </source>
</evidence>
<keyword evidence="25" id="KW-1185">Reference proteome</keyword>
<evidence type="ECO:0000256" key="12">
    <source>
        <dbReference type="ARBA" id="ARBA00022989"/>
    </source>
</evidence>
<evidence type="ECO:0000313" key="26">
    <source>
        <dbReference type="Proteomes" id="UP000275865"/>
    </source>
</evidence>
<keyword evidence="16 21" id="KW-0472">Membrane</keyword>
<dbReference type="PANTHER" id="PTHR10134">
    <property type="entry name" value="CYTOCHROME B-C1 COMPLEX SUBUNIT RIESKE, MITOCHONDRIAL"/>
    <property type="match status" value="1"/>
</dbReference>
<feature type="domain" description="Rieske" evidence="22">
    <location>
        <begin position="248"/>
        <end position="345"/>
    </location>
</feature>
<dbReference type="GO" id="GO:0004497">
    <property type="term" value="F:monooxygenase activity"/>
    <property type="evidence" value="ECO:0007669"/>
    <property type="project" value="UniProtKB-ARBA"/>
</dbReference>
<dbReference type="GO" id="GO:0016705">
    <property type="term" value="F:oxidoreductase activity, acting on paired donors, with incorporation or reduction of molecular oxygen"/>
    <property type="evidence" value="ECO:0007669"/>
    <property type="project" value="UniProtKB-ARBA"/>
</dbReference>
<dbReference type="Proteomes" id="UP000275865">
    <property type="component" value="Unassembled WGS sequence"/>
</dbReference>
<accession>A0A3A9YBN6</accession>
<dbReference type="GO" id="GO:0046872">
    <property type="term" value="F:metal ion binding"/>
    <property type="evidence" value="ECO:0007669"/>
    <property type="project" value="UniProtKB-KW"/>
</dbReference>
<dbReference type="InterPro" id="IPR045603">
    <property type="entry name" value="QcrA_N"/>
</dbReference>
<reference evidence="25 26" key="1">
    <citation type="submission" date="2018-09" db="EMBL/GenBank/DDBJ databases">
        <title>Micromonospora sp. nov. MS1-9, isolated from a root of Musa sp.</title>
        <authorList>
            <person name="Kuncharoen N."/>
            <person name="Kudo T."/>
            <person name="Ohkuma M."/>
            <person name="Yuki M."/>
            <person name="Tanasupawat S."/>
        </authorList>
    </citation>
    <scope>NUCLEOTIDE SEQUENCE [LARGE SCALE GENOMIC DNA]</scope>
    <source>
        <strain evidence="24 26">MS1-9</strain>
        <strain evidence="23 25">NGC1-4</strain>
    </source>
</reference>
<dbReference type="RefSeq" id="WP_120678317.1">
    <property type="nucleotide sequence ID" value="NZ_RAZS01000005.1"/>
</dbReference>
<name>A0A3A9YBN6_9ACTN</name>
<evidence type="ECO:0000256" key="17">
    <source>
        <dbReference type="ARBA" id="ARBA00023157"/>
    </source>
</evidence>
<dbReference type="InterPro" id="IPR014349">
    <property type="entry name" value="Rieske_Fe-S_prot"/>
</dbReference>
<keyword evidence="5" id="KW-0813">Transport</keyword>
<keyword evidence="13" id="KW-0560">Oxidoreductase</keyword>
<keyword evidence="15" id="KW-0411">Iron-sulfur</keyword>
<dbReference type="AlphaFoldDB" id="A0A3A9YBN6"/>
<evidence type="ECO:0000313" key="24">
    <source>
        <dbReference type="EMBL" id="RKN34702.1"/>
    </source>
</evidence>
<dbReference type="GO" id="GO:0051537">
    <property type="term" value="F:2 iron, 2 sulfur cluster binding"/>
    <property type="evidence" value="ECO:0007669"/>
    <property type="project" value="UniProtKB-KW"/>
</dbReference>
<evidence type="ECO:0000256" key="6">
    <source>
        <dbReference type="ARBA" id="ARBA00022475"/>
    </source>
</evidence>
<dbReference type="EMBL" id="RAZT01000003">
    <property type="protein sequence ID" value="RKN34702.1"/>
    <property type="molecule type" value="Genomic_DNA"/>
</dbReference>
<evidence type="ECO:0000256" key="19">
    <source>
        <dbReference type="ARBA" id="ARBA00032409"/>
    </source>
</evidence>
<evidence type="ECO:0000256" key="3">
    <source>
        <dbReference type="ARBA" id="ARBA00010651"/>
    </source>
</evidence>
<comment type="function">
    <text evidence="1">Iron-sulfur subunit of the cytochrome bc1 complex, an essential component of the respiratory electron transport chain required for ATP synthesis. The bc1 complex catalyzes the oxidation of menaquinol and the reduction of cytochrome c in the respiratory chain. The bc1 complex operates through a Q-cycle mechanism that couples electron transfer to generation of the proton gradient that drives ATP synthesis.</text>
</comment>
<evidence type="ECO:0000313" key="23">
    <source>
        <dbReference type="EMBL" id="RKN18890.1"/>
    </source>
</evidence>
<feature type="transmembrane region" description="Helical" evidence="21">
    <location>
        <begin position="96"/>
        <end position="118"/>
    </location>
</feature>
<dbReference type="Pfam" id="PF00355">
    <property type="entry name" value="Rieske"/>
    <property type="match status" value="1"/>
</dbReference>
<keyword evidence="7" id="KW-0679">Respiratory chain</keyword>
<evidence type="ECO:0000256" key="1">
    <source>
        <dbReference type="ARBA" id="ARBA00002494"/>
    </source>
</evidence>
<dbReference type="InterPro" id="IPR036922">
    <property type="entry name" value="Rieske_2Fe-2S_sf"/>
</dbReference>
<dbReference type="Proteomes" id="UP000271548">
    <property type="component" value="Unassembled WGS sequence"/>
</dbReference>
<keyword evidence="9" id="KW-0001">2Fe-2S</keyword>
<keyword evidence="17" id="KW-1015">Disulfide bond</keyword>
<evidence type="ECO:0000256" key="8">
    <source>
        <dbReference type="ARBA" id="ARBA00022692"/>
    </source>
</evidence>
<organism evidence="24 26">
    <name type="scientific">Micromonospora musae</name>
    <dbReference type="NCBI Taxonomy" id="1894970"/>
    <lineage>
        <taxon>Bacteria</taxon>
        <taxon>Bacillati</taxon>
        <taxon>Actinomycetota</taxon>
        <taxon>Actinomycetes</taxon>
        <taxon>Micromonosporales</taxon>
        <taxon>Micromonosporaceae</taxon>
        <taxon>Micromonospora</taxon>
    </lineage>
</organism>
<dbReference type="Pfam" id="PF19297">
    <property type="entry name" value="QcrA_N"/>
    <property type="match status" value="1"/>
</dbReference>
<keyword evidence="8 21" id="KW-0812">Transmembrane</keyword>
<dbReference type="PROSITE" id="PS51296">
    <property type="entry name" value="RIESKE"/>
    <property type="match status" value="1"/>
</dbReference>
<feature type="transmembrane region" description="Helical" evidence="21">
    <location>
        <begin position="60"/>
        <end position="84"/>
    </location>
</feature>
<dbReference type="InterPro" id="IPR017941">
    <property type="entry name" value="Rieske_2Fe-2S"/>
</dbReference>
<comment type="caution">
    <text evidence="24">The sequence shown here is derived from an EMBL/GenBank/DDBJ whole genome shotgun (WGS) entry which is preliminary data.</text>
</comment>
<feature type="region of interest" description="Disordered" evidence="20">
    <location>
        <begin position="1"/>
        <end position="20"/>
    </location>
</feature>
<evidence type="ECO:0000256" key="14">
    <source>
        <dbReference type="ARBA" id="ARBA00023004"/>
    </source>
</evidence>
<evidence type="ECO:0000313" key="25">
    <source>
        <dbReference type="Proteomes" id="UP000271548"/>
    </source>
</evidence>